<feature type="non-terminal residue" evidence="1">
    <location>
        <position position="1"/>
    </location>
</feature>
<dbReference type="AlphaFoldDB" id="A0A0F9MKF4"/>
<accession>A0A0F9MKF4</accession>
<sequence>TEVTILSAPEPRGKRMVKFMYIRNTDTATATVIVQLADGATNREIVKIALLQDETLVYTDTTGFKVIDTNGNTKVGGGGGFAAPTGGIDIGDSAAEGSLATHSRSDHDHAFTAPSAGYPLDVADAEADGSSTKPARDDHVHSHGISTLANAHDITNLKEYAEGTFTPTAIFAAGSGTITYTTQLGSYTRIGNAVFIRIDLETLSIASRTGNMSIGGLPFTSGATYSGGISVSSASGLAITANQVISGDIPPSNTIISVTLWDATTGVSALQHSEWTDDGRLLFVGHYLIDS</sequence>
<protein>
    <submittedName>
        <fullName evidence="1">Uncharacterized protein</fullName>
    </submittedName>
</protein>
<proteinExistence type="predicted"/>
<gene>
    <name evidence="1" type="ORF">LCGC14_1371900</name>
</gene>
<dbReference type="EMBL" id="LAZR01008670">
    <property type="protein sequence ID" value="KKM77265.1"/>
    <property type="molecule type" value="Genomic_DNA"/>
</dbReference>
<comment type="caution">
    <text evidence="1">The sequence shown here is derived from an EMBL/GenBank/DDBJ whole genome shotgun (WGS) entry which is preliminary data.</text>
</comment>
<name>A0A0F9MKF4_9ZZZZ</name>
<evidence type="ECO:0000313" key="1">
    <source>
        <dbReference type="EMBL" id="KKM77265.1"/>
    </source>
</evidence>
<reference evidence="1" key="1">
    <citation type="journal article" date="2015" name="Nature">
        <title>Complex archaea that bridge the gap between prokaryotes and eukaryotes.</title>
        <authorList>
            <person name="Spang A."/>
            <person name="Saw J.H."/>
            <person name="Jorgensen S.L."/>
            <person name="Zaremba-Niedzwiedzka K."/>
            <person name="Martijn J."/>
            <person name="Lind A.E."/>
            <person name="van Eijk R."/>
            <person name="Schleper C."/>
            <person name="Guy L."/>
            <person name="Ettema T.J."/>
        </authorList>
    </citation>
    <scope>NUCLEOTIDE SEQUENCE</scope>
</reference>
<organism evidence="1">
    <name type="scientific">marine sediment metagenome</name>
    <dbReference type="NCBI Taxonomy" id="412755"/>
    <lineage>
        <taxon>unclassified sequences</taxon>
        <taxon>metagenomes</taxon>
        <taxon>ecological metagenomes</taxon>
    </lineage>
</organism>